<gene>
    <name evidence="2" type="ORF">ACFPU1_02995</name>
</gene>
<comment type="caution">
    <text evidence="2">The sequence shown here is derived from an EMBL/GenBank/DDBJ whole genome shotgun (WGS) entry which is preliminary data.</text>
</comment>
<protein>
    <submittedName>
        <fullName evidence="2">DUF2512 family protein</fullName>
    </submittedName>
</protein>
<keyword evidence="1" id="KW-1133">Transmembrane helix</keyword>
<evidence type="ECO:0000313" key="2">
    <source>
        <dbReference type="EMBL" id="MFC5711740.1"/>
    </source>
</evidence>
<keyword evidence="1" id="KW-0472">Membrane</keyword>
<feature type="transmembrane region" description="Helical" evidence="1">
    <location>
        <begin position="60"/>
        <end position="81"/>
    </location>
</feature>
<organism evidence="2 3">
    <name type="scientific">Thalassorhabdus alkalitolerans</name>
    <dbReference type="NCBI Taxonomy" id="2282697"/>
    <lineage>
        <taxon>Bacteria</taxon>
        <taxon>Bacillati</taxon>
        <taxon>Bacillota</taxon>
        <taxon>Bacilli</taxon>
        <taxon>Bacillales</taxon>
        <taxon>Bacillaceae</taxon>
        <taxon>Thalassorhabdus</taxon>
    </lineage>
</organism>
<dbReference type="InterPro" id="IPR019649">
    <property type="entry name" value="DUF2512"/>
</dbReference>
<feature type="transmembrane region" description="Helical" evidence="1">
    <location>
        <begin position="7"/>
        <end position="28"/>
    </location>
</feature>
<sequence length="122" mass="12779">MKHVVALIIKVLMVAVVLLIVMTGIYGYPAGATFGLSLIIAGLSYLVGDLGILRVSNNTVATIGDIALAAVAIWLIGPLVYGTGVPFTVAVISSVVIAVGEWFYHKFIAEGVLPDREPTPQS</sequence>
<keyword evidence="3" id="KW-1185">Reference proteome</keyword>
<feature type="transmembrane region" description="Helical" evidence="1">
    <location>
        <begin position="87"/>
        <end position="104"/>
    </location>
</feature>
<feature type="transmembrane region" description="Helical" evidence="1">
    <location>
        <begin position="34"/>
        <end position="53"/>
    </location>
</feature>
<proteinExistence type="predicted"/>
<reference evidence="3" key="1">
    <citation type="journal article" date="2019" name="Int. J. Syst. Evol. Microbiol.">
        <title>The Global Catalogue of Microorganisms (GCM) 10K type strain sequencing project: providing services to taxonomists for standard genome sequencing and annotation.</title>
        <authorList>
            <consortium name="The Broad Institute Genomics Platform"/>
            <consortium name="The Broad Institute Genome Sequencing Center for Infectious Disease"/>
            <person name="Wu L."/>
            <person name="Ma J."/>
        </authorList>
    </citation>
    <scope>NUCLEOTIDE SEQUENCE [LARGE SCALE GENOMIC DNA]</scope>
    <source>
        <strain evidence="3">CECT 7184</strain>
    </source>
</reference>
<accession>A0ABW0YK32</accession>
<name>A0ABW0YK32_9BACI</name>
<dbReference type="RefSeq" id="WP_054635830.1">
    <property type="nucleotide sequence ID" value="NZ_JBHSOZ010000003.1"/>
</dbReference>
<evidence type="ECO:0000256" key="1">
    <source>
        <dbReference type="SAM" id="Phobius"/>
    </source>
</evidence>
<dbReference type="Proteomes" id="UP001596142">
    <property type="component" value="Unassembled WGS sequence"/>
</dbReference>
<keyword evidence="1" id="KW-0812">Transmembrane</keyword>
<dbReference type="Pfam" id="PF10710">
    <property type="entry name" value="DUF2512"/>
    <property type="match status" value="1"/>
</dbReference>
<dbReference type="EMBL" id="JBHSOZ010000003">
    <property type="protein sequence ID" value="MFC5711740.1"/>
    <property type="molecule type" value="Genomic_DNA"/>
</dbReference>
<evidence type="ECO:0000313" key="3">
    <source>
        <dbReference type="Proteomes" id="UP001596142"/>
    </source>
</evidence>